<dbReference type="PRINTS" id="PR00455">
    <property type="entry name" value="HTHTETR"/>
</dbReference>
<accession>L0HFT1</accession>
<dbReference type="PROSITE" id="PS50977">
    <property type="entry name" value="HTH_TETR_2"/>
    <property type="match status" value="1"/>
</dbReference>
<reference evidence="7 8" key="2">
    <citation type="journal article" date="2014" name="Genome Announc.">
        <title>Complete Genome Sequence of Methanoregula formicica SMSPT, a Mesophilic Hydrogenotrophic Methanogen Isolated from a Methanogenic Upflow Anaerobic Sludge Blanket Reactor.</title>
        <authorList>
            <person name="Yamamoto K."/>
            <person name="Tamaki H."/>
            <person name="Cadillo-Quiroz H."/>
            <person name="Imachi H."/>
            <person name="Kyrpides N."/>
            <person name="Woyke T."/>
            <person name="Goodwin L."/>
            <person name="Zinder S.H."/>
            <person name="Kamagata Y."/>
            <person name="Liu W.T."/>
        </authorList>
    </citation>
    <scope>NUCLEOTIDE SEQUENCE [LARGE SCALE GENOMIC DNA]</scope>
    <source>
        <strain evidence="8">DSM 22288 / NBRC 105244 / SMSP</strain>
    </source>
</reference>
<evidence type="ECO:0000313" key="8">
    <source>
        <dbReference type="Proteomes" id="UP000010824"/>
    </source>
</evidence>
<evidence type="ECO:0000256" key="2">
    <source>
        <dbReference type="ARBA" id="ARBA00023125"/>
    </source>
</evidence>
<dbReference type="STRING" id="593750.Metfor_1854"/>
<dbReference type="InterPro" id="IPR001647">
    <property type="entry name" value="HTH_TetR"/>
</dbReference>
<dbReference type="InParanoid" id="L0HFT1"/>
<keyword evidence="8" id="KW-1185">Reference proteome</keyword>
<dbReference type="OrthoDB" id="135877at2157"/>
<protein>
    <submittedName>
        <fullName evidence="7">Transcriptional regulator</fullName>
    </submittedName>
</protein>
<dbReference type="SUPFAM" id="SSF46689">
    <property type="entry name" value="Homeodomain-like"/>
    <property type="match status" value="1"/>
</dbReference>
<organism evidence="7 8">
    <name type="scientific">Methanoregula formicica (strain DSM 22288 / NBRC 105244 / SMSP)</name>
    <dbReference type="NCBI Taxonomy" id="593750"/>
    <lineage>
        <taxon>Archaea</taxon>
        <taxon>Methanobacteriati</taxon>
        <taxon>Methanobacteriota</taxon>
        <taxon>Stenosarchaea group</taxon>
        <taxon>Methanomicrobia</taxon>
        <taxon>Methanomicrobiales</taxon>
        <taxon>Methanoregulaceae</taxon>
        <taxon>Methanoregula</taxon>
    </lineage>
</organism>
<dbReference type="SUPFAM" id="SSF48498">
    <property type="entry name" value="Tetracyclin repressor-like, C-terminal domain"/>
    <property type="match status" value="1"/>
</dbReference>
<evidence type="ECO:0000256" key="4">
    <source>
        <dbReference type="PROSITE-ProRule" id="PRU00335"/>
    </source>
</evidence>
<reference evidence="8" key="1">
    <citation type="submission" date="2011-12" db="EMBL/GenBank/DDBJ databases">
        <title>Complete sequence of Methanoregula formicicum SMSP.</title>
        <authorList>
            <person name="Lucas S."/>
            <person name="Han J."/>
            <person name="Lapidus A."/>
            <person name="Cheng J.-F."/>
            <person name="Goodwin L."/>
            <person name="Pitluck S."/>
            <person name="Peters L."/>
            <person name="Ovchinnikova G."/>
            <person name="Teshima H."/>
            <person name="Detter J.C."/>
            <person name="Han C."/>
            <person name="Tapia R."/>
            <person name="Land M."/>
            <person name="Hauser L."/>
            <person name="Kyrpides N."/>
            <person name="Ivanova N."/>
            <person name="Pagani I."/>
            <person name="Imachi H."/>
            <person name="Tamaki H."/>
            <person name="Sekiguchi Y."/>
            <person name="Kamagata Y."/>
            <person name="Cadillo-Quiroz H."/>
            <person name="Zinder S."/>
            <person name="Liu W.-T."/>
            <person name="Woyke T."/>
        </authorList>
    </citation>
    <scope>NUCLEOTIDE SEQUENCE [LARGE SCALE GENOMIC DNA]</scope>
    <source>
        <strain evidence="8">DSM 22288 / NBRC 105244 / SMSP</strain>
    </source>
</reference>
<dbReference type="GO" id="GO:0003700">
    <property type="term" value="F:DNA-binding transcription factor activity"/>
    <property type="evidence" value="ECO:0007669"/>
    <property type="project" value="TreeGrafter"/>
</dbReference>
<feature type="domain" description="HTH tetR-type" evidence="6">
    <location>
        <begin position="12"/>
        <end position="72"/>
    </location>
</feature>
<evidence type="ECO:0000313" key="7">
    <source>
        <dbReference type="EMBL" id="AGB02875.1"/>
    </source>
</evidence>
<dbReference type="InterPro" id="IPR036271">
    <property type="entry name" value="Tet_transcr_reg_TetR-rel_C_sf"/>
</dbReference>
<dbReference type="eggNOG" id="arCOG02644">
    <property type="taxonomic scope" value="Archaea"/>
</dbReference>
<dbReference type="HOGENOM" id="CLU_069356_12_1_2"/>
<dbReference type="PANTHER" id="PTHR30055">
    <property type="entry name" value="HTH-TYPE TRANSCRIPTIONAL REGULATOR RUTR"/>
    <property type="match status" value="1"/>
</dbReference>
<sequence precursor="true">MGISERRQREKEQRRTGILDAAERLFFAKNYEDVSMDGIAREVELNKATIYLYFENKETLYAAIVLRGIAILKEKFTECMTKDAPGIVKVALMGQAYYRFSEEHPEYLRMIHFYGSERFSKENPCTAEIGKGYGSCRLVLRDAVRQGIEDGSIRADLDPFLTSMYLMISFMGILSMEDKWKQVIADEGFGYEEYCSRFFRFILPALAPDGKSPDVKRFARYGFVLTKPEGSGKRDEDCPIPLSPCLHNSPAGNPDDRHPA</sequence>
<dbReference type="KEGG" id="mfo:Metfor_1854"/>
<feature type="DNA-binding region" description="H-T-H motif" evidence="4">
    <location>
        <begin position="35"/>
        <end position="54"/>
    </location>
</feature>
<dbReference type="Gene3D" id="1.10.10.60">
    <property type="entry name" value="Homeodomain-like"/>
    <property type="match status" value="1"/>
</dbReference>
<evidence type="ECO:0000256" key="3">
    <source>
        <dbReference type="ARBA" id="ARBA00023163"/>
    </source>
</evidence>
<keyword evidence="2 4" id="KW-0238">DNA-binding</keyword>
<feature type="region of interest" description="Disordered" evidence="5">
    <location>
        <begin position="228"/>
        <end position="260"/>
    </location>
</feature>
<keyword evidence="3" id="KW-0804">Transcription</keyword>
<evidence type="ECO:0000256" key="5">
    <source>
        <dbReference type="SAM" id="MobiDB-lite"/>
    </source>
</evidence>
<evidence type="ECO:0000256" key="1">
    <source>
        <dbReference type="ARBA" id="ARBA00023015"/>
    </source>
</evidence>
<gene>
    <name evidence="7" type="ordered locus">Metfor_1854</name>
</gene>
<name>L0HFT1_METFS</name>
<dbReference type="Gene3D" id="1.10.357.10">
    <property type="entry name" value="Tetracycline Repressor, domain 2"/>
    <property type="match status" value="1"/>
</dbReference>
<dbReference type="GO" id="GO:0000976">
    <property type="term" value="F:transcription cis-regulatory region binding"/>
    <property type="evidence" value="ECO:0007669"/>
    <property type="project" value="TreeGrafter"/>
</dbReference>
<dbReference type="InterPro" id="IPR050109">
    <property type="entry name" value="HTH-type_TetR-like_transc_reg"/>
</dbReference>
<dbReference type="GeneID" id="14308243"/>
<proteinExistence type="predicted"/>
<dbReference type="InterPro" id="IPR009057">
    <property type="entry name" value="Homeodomain-like_sf"/>
</dbReference>
<dbReference type="PANTHER" id="PTHR30055:SF234">
    <property type="entry name" value="HTH-TYPE TRANSCRIPTIONAL REGULATOR BETI"/>
    <property type="match status" value="1"/>
</dbReference>
<dbReference type="RefSeq" id="WP_015285838.1">
    <property type="nucleotide sequence ID" value="NC_019943.1"/>
</dbReference>
<evidence type="ECO:0000259" key="6">
    <source>
        <dbReference type="PROSITE" id="PS50977"/>
    </source>
</evidence>
<dbReference type="Pfam" id="PF00440">
    <property type="entry name" value="TetR_N"/>
    <property type="match status" value="1"/>
</dbReference>
<keyword evidence="1" id="KW-0805">Transcription regulation</keyword>
<dbReference type="EMBL" id="CP003167">
    <property type="protein sequence ID" value="AGB02875.1"/>
    <property type="molecule type" value="Genomic_DNA"/>
</dbReference>
<dbReference type="AlphaFoldDB" id="L0HFT1"/>
<dbReference type="Proteomes" id="UP000010824">
    <property type="component" value="Chromosome"/>
</dbReference>